<feature type="region of interest" description="Disordered" evidence="1">
    <location>
        <begin position="435"/>
        <end position="467"/>
    </location>
</feature>
<evidence type="ECO:0008006" key="6">
    <source>
        <dbReference type="Google" id="ProtNLM"/>
    </source>
</evidence>
<feature type="domain" description="Replication factor A C-terminal" evidence="3">
    <location>
        <begin position="277"/>
        <end position="399"/>
    </location>
</feature>
<dbReference type="AlphaFoldDB" id="A0AAD8IJ22"/>
<organism evidence="4 5">
    <name type="scientific">Heracleum sosnowskyi</name>
    <dbReference type="NCBI Taxonomy" id="360622"/>
    <lineage>
        <taxon>Eukaryota</taxon>
        <taxon>Viridiplantae</taxon>
        <taxon>Streptophyta</taxon>
        <taxon>Embryophyta</taxon>
        <taxon>Tracheophyta</taxon>
        <taxon>Spermatophyta</taxon>
        <taxon>Magnoliopsida</taxon>
        <taxon>eudicotyledons</taxon>
        <taxon>Gunneridae</taxon>
        <taxon>Pentapetalae</taxon>
        <taxon>asterids</taxon>
        <taxon>campanulids</taxon>
        <taxon>Apiales</taxon>
        <taxon>Apiaceae</taxon>
        <taxon>Apioideae</taxon>
        <taxon>apioid superclade</taxon>
        <taxon>Tordylieae</taxon>
        <taxon>Tordyliinae</taxon>
        <taxon>Heracleum</taxon>
    </lineage>
</organism>
<evidence type="ECO:0000259" key="2">
    <source>
        <dbReference type="Pfam" id="PF02721"/>
    </source>
</evidence>
<evidence type="ECO:0000313" key="5">
    <source>
        <dbReference type="Proteomes" id="UP001237642"/>
    </source>
</evidence>
<feature type="compositionally biased region" description="Polar residues" evidence="1">
    <location>
        <begin position="435"/>
        <end position="453"/>
    </location>
</feature>
<dbReference type="SUPFAM" id="SSF50249">
    <property type="entry name" value="Nucleic acid-binding proteins"/>
    <property type="match status" value="3"/>
</dbReference>
<name>A0AAD8IJ22_9APIA</name>
<keyword evidence="5" id="KW-1185">Reference proteome</keyword>
<reference evidence="4" key="1">
    <citation type="submission" date="2023-02" db="EMBL/GenBank/DDBJ databases">
        <title>Genome of toxic invasive species Heracleum sosnowskyi carries increased number of genes despite the absence of recent whole-genome duplications.</title>
        <authorList>
            <person name="Schelkunov M."/>
            <person name="Shtratnikova V."/>
            <person name="Makarenko M."/>
            <person name="Klepikova A."/>
            <person name="Omelchenko D."/>
            <person name="Novikova G."/>
            <person name="Obukhova E."/>
            <person name="Bogdanov V."/>
            <person name="Penin A."/>
            <person name="Logacheva M."/>
        </authorList>
    </citation>
    <scope>NUCLEOTIDE SEQUENCE</scope>
    <source>
        <strain evidence="4">Hsosn_3</strain>
        <tissue evidence="4">Leaf</tissue>
    </source>
</reference>
<dbReference type="Pfam" id="PF02721">
    <property type="entry name" value="DUF223"/>
    <property type="match status" value="1"/>
</dbReference>
<evidence type="ECO:0000256" key="1">
    <source>
        <dbReference type="SAM" id="MobiDB-lite"/>
    </source>
</evidence>
<dbReference type="InterPro" id="IPR013955">
    <property type="entry name" value="Rep_factor-A_C"/>
</dbReference>
<feature type="compositionally biased region" description="Basic residues" evidence="1">
    <location>
        <begin position="454"/>
        <end position="463"/>
    </location>
</feature>
<dbReference type="PANTHER" id="PTHR47165:SF4">
    <property type="entry name" value="OS03G0429900 PROTEIN"/>
    <property type="match status" value="1"/>
</dbReference>
<reference evidence="4" key="2">
    <citation type="submission" date="2023-05" db="EMBL/GenBank/DDBJ databases">
        <authorList>
            <person name="Schelkunov M.I."/>
        </authorList>
    </citation>
    <scope>NUCLEOTIDE SEQUENCE</scope>
    <source>
        <strain evidence="4">Hsosn_3</strain>
        <tissue evidence="4">Leaf</tissue>
    </source>
</reference>
<protein>
    <recommendedName>
        <fullName evidence="6">Replication factor A C-terminal domain-containing protein</fullName>
    </recommendedName>
</protein>
<dbReference type="PANTHER" id="PTHR47165">
    <property type="entry name" value="OS03G0429900 PROTEIN"/>
    <property type="match status" value="1"/>
</dbReference>
<dbReference type="InterPro" id="IPR012340">
    <property type="entry name" value="NA-bd_OB-fold"/>
</dbReference>
<gene>
    <name evidence="4" type="ORF">POM88_022555</name>
</gene>
<accession>A0AAD8IJ22</accession>
<dbReference type="EMBL" id="JAUIZM010000005">
    <property type="protein sequence ID" value="KAK1384820.1"/>
    <property type="molecule type" value="Genomic_DNA"/>
</dbReference>
<proteinExistence type="predicted"/>
<evidence type="ECO:0000313" key="4">
    <source>
        <dbReference type="EMBL" id="KAK1384820.1"/>
    </source>
</evidence>
<dbReference type="Pfam" id="PF08646">
    <property type="entry name" value="Rep_fac-A_C"/>
    <property type="match status" value="1"/>
</dbReference>
<evidence type="ECO:0000259" key="3">
    <source>
        <dbReference type="Pfam" id="PF08646"/>
    </source>
</evidence>
<comment type="caution">
    <text evidence="4">The sequence shown here is derived from an EMBL/GenBank/DDBJ whole genome shotgun (WGS) entry which is preliminary data.</text>
</comment>
<feature type="domain" description="Replication protein A 70 kDa DNA-binding subunit B/D first OB fold" evidence="2">
    <location>
        <begin position="3"/>
        <end position="107"/>
    </location>
</feature>
<dbReference type="Gene3D" id="2.40.50.140">
    <property type="entry name" value="Nucleic acid-binding proteins"/>
    <property type="match status" value="3"/>
</dbReference>
<dbReference type="InterPro" id="IPR003871">
    <property type="entry name" value="RFA1B/D_OB_1st"/>
</dbReference>
<dbReference type="Proteomes" id="UP001237642">
    <property type="component" value="Unassembled WGS sequence"/>
</dbReference>
<sequence>MTFNTLLSLTTEKIVWFVRVRAQAVWKGINRKTNEFKGFNIIFIDEQSCRIHAFMSEKLCDGFALDLKEGQLYSLSNFKVHKYKGDEINRCVRNEKHIYFDHQTKFEKILTDVHLMKEYAFDLFDLQDIPKFLNDNRFLIDVVGMCEKSVVTCLVSAEEPSKSRVKFKLYDGRNEAIVTFFNEFGQAFERALKEHSEEHVVIIVASAKVNKYEANQEIYLRNYPATRFYINPNHYSVSKIQKSMILGTEDKDEDATIFTVKEIKQLGKDYIQKSILCKVTVKKVDEQCNWFDNFHVKCENEVTIVDGRYRCGHCKRNLPYPDKRFRVCTICADETGVLPIIFPDDEIKRITGKDVYDLENENREAGDEKRFPPLLKEFQSKQYIITLSPSNENIEKESTVYIAKKLSDPLEMLGNHNPVEELSPDIEQISMNTEVDSTKNNMSYSSPPTVKSTNRTRGRKNKVSVKIELESNDVDRVSKLKKS</sequence>